<name>A0A0R2JUF4_9LACO</name>
<dbReference type="NCBIfam" id="NF007806">
    <property type="entry name" value="PRK10513.1"/>
    <property type="match status" value="1"/>
</dbReference>
<dbReference type="Gene3D" id="3.40.50.1000">
    <property type="entry name" value="HAD superfamily/HAD-like"/>
    <property type="match status" value="1"/>
</dbReference>
<dbReference type="GeneID" id="61249332"/>
<dbReference type="EMBL" id="JQBT01000003">
    <property type="protein sequence ID" value="KRN80720.1"/>
    <property type="molecule type" value="Genomic_DNA"/>
</dbReference>
<dbReference type="Gene3D" id="3.30.1240.10">
    <property type="match status" value="1"/>
</dbReference>
<dbReference type="SFLD" id="SFLDS00003">
    <property type="entry name" value="Haloacid_Dehalogenase"/>
    <property type="match status" value="1"/>
</dbReference>
<dbReference type="PROSITE" id="PS01229">
    <property type="entry name" value="COF_2"/>
    <property type="match status" value="1"/>
</dbReference>
<accession>A0A0R2JUF4</accession>
<proteinExistence type="predicted"/>
<dbReference type="SUPFAM" id="SSF56784">
    <property type="entry name" value="HAD-like"/>
    <property type="match status" value="1"/>
</dbReference>
<dbReference type="NCBIfam" id="TIGR01484">
    <property type="entry name" value="HAD-SF-IIB"/>
    <property type="match status" value="1"/>
</dbReference>
<dbReference type="InterPro" id="IPR036412">
    <property type="entry name" value="HAD-like_sf"/>
</dbReference>
<dbReference type="InterPro" id="IPR023214">
    <property type="entry name" value="HAD_sf"/>
</dbReference>
<gene>
    <name evidence="1" type="ORF">IV52_GL000784</name>
</gene>
<dbReference type="GO" id="GO:0005829">
    <property type="term" value="C:cytosol"/>
    <property type="evidence" value="ECO:0007669"/>
    <property type="project" value="TreeGrafter"/>
</dbReference>
<dbReference type="GO" id="GO:0000287">
    <property type="term" value="F:magnesium ion binding"/>
    <property type="evidence" value="ECO:0007669"/>
    <property type="project" value="TreeGrafter"/>
</dbReference>
<sequence>MDIKIIAIDVDGTLLNEKNELAQPTIDAIKKARDKGIKIVICSGRPLTGIRPYLKPLGISGDDEYVIAFNGAVVETVSGKIIAKMDVSYEDFLEVEMMSREIGIHFQIETTDGIYVTNRNISPYSVFESQLVRLPINYRTPEEITREFDIAKLMYVDDNDKIVAANHDLPKSIKERLNVVQSTPVFLEFMNKKAGKGNALKNLTEKLGYTTKNVMAIGDQENDLSMLKYAGLGVGMGNGIDDVKEAAQFVTKDNAENGVAYAINKFVNDAD</sequence>
<organism evidence="1 2">
    <name type="scientific">Fructilactobacillus lindneri DSM 20690 = JCM 11027</name>
    <dbReference type="NCBI Taxonomy" id="1122148"/>
    <lineage>
        <taxon>Bacteria</taxon>
        <taxon>Bacillati</taxon>
        <taxon>Bacillota</taxon>
        <taxon>Bacilli</taxon>
        <taxon>Lactobacillales</taxon>
        <taxon>Lactobacillaceae</taxon>
        <taxon>Fructilactobacillus</taxon>
    </lineage>
</organism>
<dbReference type="SFLD" id="SFLDG01144">
    <property type="entry name" value="C2.B.4:_PGP_Like"/>
    <property type="match status" value="1"/>
</dbReference>
<dbReference type="PANTHER" id="PTHR10000">
    <property type="entry name" value="PHOSPHOSERINE PHOSPHATASE"/>
    <property type="match status" value="1"/>
</dbReference>
<keyword evidence="2" id="KW-1185">Reference proteome</keyword>
<evidence type="ECO:0000313" key="1">
    <source>
        <dbReference type="EMBL" id="KRN80720.1"/>
    </source>
</evidence>
<dbReference type="PANTHER" id="PTHR10000:SF8">
    <property type="entry name" value="HAD SUPERFAMILY HYDROLASE-LIKE, TYPE 3"/>
    <property type="match status" value="1"/>
</dbReference>
<protein>
    <submittedName>
        <fullName evidence="1">Cof-like hydrolase</fullName>
    </submittedName>
</protein>
<dbReference type="GO" id="GO:0016791">
    <property type="term" value="F:phosphatase activity"/>
    <property type="evidence" value="ECO:0007669"/>
    <property type="project" value="TreeGrafter"/>
</dbReference>
<dbReference type="CDD" id="cd07516">
    <property type="entry name" value="HAD_Pase"/>
    <property type="match status" value="1"/>
</dbReference>
<dbReference type="OrthoDB" id="9790031at2"/>
<dbReference type="PATRIC" id="fig|1122148.6.peg.807"/>
<dbReference type="InterPro" id="IPR000150">
    <property type="entry name" value="Cof"/>
</dbReference>
<dbReference type="Proteomes" id="UP000051565">
    <property type="component" value="Unassembled WGS sequence"/>
</dbReference>
<dbReference type="STRING" id="53444.AYR59_00365"/>
<comment type="caution">
    <text evidence="1">The sequence shown here is derived from an EMBL/GenBank/DDBJ whole genome shotgun (WGS) entry which is preliminary data.</text>
</comment>
<dbReference type="Pfam" id="PF08282">
    <property type="entry name" value="Hydrolase_3"/>
    <property type="match status" value="1"/>
</dbReference>
<dbReference type="SFLD" id="SFLDG01140">
    <property type="entry name" value="C2.B:_Phosphomannomutase_and_P"/>
    <property type="match status" value="1"/>
</dbReference>
<reference evidence="1 2" key="1">
    <citation type="journal article" date="2015" name="Genome Announc.">
        <title>Expanding the biotechnology potential of lactobacilli through comparative genomics of 213 strains and associated genera.</title>
        <authorList>
            <person name="Sun Z."/>
            <person name="Harris H.M."/>
            <person name="McCann A."/>
            <person name="Guo C."/>
            <person name="Argimon S."/>
            <person name="Zhang W."/>
            <person name="Yang X."/>
            <person name="Jeffery I.B."/>
            <person name="Cooney J.C."/>
            <person name="Kagawa T.F."/>
            <person name="Liu W."/>
            <person name="Song Y."/>
            <person name="Salvetti E."/>
            <person name="Wrobel A."/>
            <person name="Rasinkangas P."/>
            <person name="Parkhill J."/>
            <person name="Rea M.C."/>
            <person name="O'Sullivan O."/>
            <person name="Ritari J."/>
            <person name="Douillard F.P."/>
            <person name="Paul Ross R."/>
            <person name="Yang R."/>
            <person name="Briner A.E."/>
            <person name="Felis G.E."/>
            <person name="de Vos W.M."/>
            <person name="Barrangou R."/>
            <person name="Klaenhammer T.R."/>
            <person name="Caufield P.W."/>
            <person name="Cui Y."/>
            <person name="Zhang H."/>
            <person name="O'Toole P.W."/>
        </authorList>
    </citation>
    <scope>NUCLEOTIDE SEQUENCE [LARGE SCALE GENOMIC DNA]</scope>
    <source>
        <strain evidence="1 2">DSM 20690</strain>
    </source>
</reference>
<evidence type="ECO:0000313" key="2">
    <source>
        <dbReference type="Proteomes" id="UP000051565"/>
    </source>
</evidence>
<dbReference type="InterPro" id="IPR006379">
    <property type="entry name" value="HAD-SF_hydro_IIB"/>
</dbReference>
<dbReference type="PROSITE" id="PS01228">
    <property type="entry name" value="COF_1"/>
    <property type="match status" value="1"/>
</dbReference>
<dbReference type="RefSeq" id="WP_054646732.1">
    <property type="nucleotide sequence ID" value="NZ_FUXS01000007.1"/>
</dbReference>
<dbReference type="AlphaFoldDB" id="A0A0R2JUF4"/>
<keyword evidence="1" id="KW-0378">Hydrolase</keyword>
<dbReference type="NCBIfam" id="TIGR00099">
    <property type="entry name" value="Cof-subfamily"/>
    <property type="match status" value="1"/>
</dbReference>